<sequence>MDYTSFFVWVDGLSLIVPKPGEQSRLFAFIGPFQPSLYYAMPQFLREAFDRNSFRILAGFWLLGAMVLVNSYSGIVISSLTVPKMMPPIETLDDLAASKDVEIIVRHDTLIGEQILVSEKQKKTKE</sequence>
<dbReference type="GO" id="GO:0050906">
    <property type="term" value="P:detection of stimulus involved in sensory perception"/>
    <property type="evidence" value="ECO:0007669"/>
    <property type="project" value="UniProtKB-ARBA"/>
</dbReference>
<dbReference type="eggNOG" id="ENOG502T0UB">
    <property type="taxonomic scope" value="Eukaryota"/>
</dbReference>
<dbReference type="OrthoDB" id="5984008at2759"/>
<evidence type="ECO:0000256" key="2">
    <source>
        <dbReference type="ARBA" id="ARBA00008685"/>
    </source>
</evidence>
<keyword evidence="12" id="KW-1185">Reference proteome</keyword>
<proteinExistence type="inferred from homology"/>
<dbReference type="InParanoid" id="E9HFE6"/>
<dbReference type="Pfam" id="PF00060">
    <property type="entry name" value="Lig_chan"/>
    <property type="match status" value="1"/>
</dbReference>
<keyword evidence="8" id="KW-0325">Glycoprotein</keyword>
<evidence type="ECO:0000256" key="1">
    <source>
        <dbReference type="ARBA" id="ARBA00004651"/>
    </source>
</evidence>
<evidence type="ECO:0000256" key="7">
    <source>
        <dbReference type="ARBA" id="ARBA00023170"/>
    </source>
</evidence>
<dbReference type="Proteomes" id="UP000000305">
    <property type="component" value="Unassembled WGS sequence"/>
</dbReference>
<dbReference type="Gene3D" id="1.10.287.70">
    <property type="match status" value="1"/>
</dbReference>
<dbReference type="PANTHER" id="PTHR42643">
    <property type="entry name" value="IONOTROPIC RECEPTOR 20A-RELATED"/>
    <property type="match status" value="1"/>
</dbReference>
<accession>E9HFE6</accession>
<gene>
    <name evidence="11" type="ORF">DAPPUDRAFT_258443</name>
</gene>
<keyword evidence="6 9" id="KW-0472">Membrane</keyword>
<comment type="subcellular location">
    <subcellularLocation>
        <location evidence="1">Cell membrane</location>
        <topology evidence="1">Multi-pass membrane protein</topology>
    </subcellularLocation>
</comment>
<dbReference type="AlphaFoldDB" id="E9HFE6"/>
<evidence type="ECO:0000256" key="4">
    <source>
        <dbReference type="ARBA" id="ARBA00022692"/>
    </source>
</evidence>
<protein>
    <recommendedName>
        <fullName evidence="10">Ionotropic glutamate receptor C-terminal domain-containing protein</fullName>
    </recommendedName>
</protein>
<name>E9HFE6_DAPPU</name>
<evidence type="ECO:0000313" key="12">
    <source>
        <dbReference type="Proteomes" id="UP000000305"/>
    </source>
</evidence>
<evidence type="ECO:0000256" key="9">
    <source>
        <dbReference type="SAM" id="Phobius"/>
    </source>
</evidence>
<keyword evidence="7" id="KW-0675">Receptor</keyword>
<dbReference type="EMBL" id="GL732635">
    <property type="protein sequence ID" value="EFX69520.1"/>
    <property type="molecule type" value="Genomic_DNA"/>
</dbReference>
<keyword evidence="3" id="KW-1003">Cell membrane</keyword>
<dbReference type="KEGG" id="dpx:DAPPUDRAFT_258443"/>
<dbReference type="PhylomeDB" id="E9HFE6"/>
<keyword evidence="4 9" id="KW-0812">Transmembrane</keyword>
<feature type="transmembrane region" description="Helical" evidence="9">
    <location>
        <begin position="56"/>
        <end position="77"/>
    </location>
</feature>
<evidence type="ECO:0000256" key="6">
    <source>
        <dbReference type="ARBA" id="ARBA00023136"/>
    </source>
</evidence>
<evidence type="ECO:0000313" key="11">
    <source>
        <dbReference type="EMBL" id="EFX69520.1"/>
    </source>
</evidence>
<dbReference type="GO" id="GO:0015276">
    <property type="term" value="F:ligand-gated monoatomic ion channel activity"/>
    <property type="evidence" value="ECO:0007669"/>
    <property type="project" value="InterPro"/>
</dbReference>
<dbReference type="GO" id="GO:0005886">
    <property type="term" value="C:plasma membrane"/>
    <property type="evidence" value="ECO:0007669"/>
    <property type="project" value="UniProtKB-SubCell"/>
</dbReference>
<dbReference type="PANTHER" id="PTHR42643:SF24">
    <property type="entry name" value="IONOTROPIC RECEPTOR 60A"/>
    <property type="match status" value="1"/>
</dbReference>
<keyword evidence="5 9" id="KW-1133">Transmembrane helix</keyword>
<dbReference type="HOGENOM" id="CLU_1983769_0_0_1"/>
<dbReference type="InterPro" id="IPR001320">
    <property type="entry name" value="Iontro_rcpt_C"/>
</dbReference>
<evidence type="ECO:0000256" key="5">
    <source>
        <dbReference type="ARBA" id="ARBA00022989"/>
    </source>
</evidence>
<comment type="similarity">
    <text evidence="2">Belongs to the glutamate-gated ion channel (TC 1.A.10.1) family.</text>
</comment>
<evidence type="ECO:0000256" key="3">
    <source>
        <dbReference type="ARBA" id="ARBA00022475"/>
    </source>
</evidence>
<organism evidence="11 12">
    <name type="scientific">Daphnia pulex</name>
    <name type="common">Water flea</name>
    <dbReference type="NCBI Taxonomy" id="6669"/>
    <lineage>
        <taxon>Eukaryota</taxon>
        <taxon>Metazoa</taxon>
        <taxon>Ecdysozoa</taxon>
        <taxon>Arthropoda</taxon>
        <taxon>Crustacea</taxon>
        <taxon>Branchiopoda</taxon>
        <taxon>Diplostraca</taxon>
        <taxon>Cladocera</taxon>
        <taxon>Anomopoda</taxon>
        <taxon>Daphniidae</taxon>
        <taxon>Daphnia</taxon>
    </lineage>
</organism>
<evidence type="ECO:0000256" key="8">
    <source>
        <dbReference type="ARBA" id="ARBA00023180"/>
    </source>
</evidence>
<feature type="domain" description="Ionotropic glutamate receptor C-terminal" evidence="10">
    <location>
        <begin position="45"/>
        <end position="99"/>
    </location>
</feature>
<reference evidence="11 12" key="1">
    <citation type="journal article" date="2011" name="Science">
        <title>The ecoresponsive genome of Daphnia pulex.</title>
        <authorList>
            <person name="Colbourne J.K."/>
            <person name="Pfrender M.E."/>
            <person name="Gilbert D."/>
            <person name="Thomas W.K."/>
            <person name="Tucker A."/>
            <person name="Oakley T.H."/>
            <person name="Tokishita S."/>
            <person name="Aerts A."/>
            <person name="Arnold G.J."/>
            <person name="Basu M.K."/>
            <person name="Bauer D.J."/>
            <person name="Caceres C.E."/>
            <person name="Carmel L."/>
            <person name="Casola C."/>
            <person name="Choi J.H."/>
            <person name="Detter J.C."/>
            <person name="Dong Q."/>
            <person name="Dusheyko S."/>
            <person name="Eads B.D."/>
            <person name="Frohlich T."/>
            <person name="Geiler-Samerotte K.A."/>
            <person name="Gerlach D."/>
            <person name="Hatcher P."/>
            <person name="Jogdeo S."/>
            <person name="Krijgsveld J."/>
            <person name="Kriventseva E.V."/>
            <person name="Kultz D."/>
            <person name="Laforsch C."/>
            <person name="Lindquist E."/>
            <person name="Lopez J."/>
            <person name="Manak J.R."/>
            <person name="Muller J."/>
            <person name="Pangilinan J."/>
            <person name="Patwardhan R.P."/>
            <person name="Pitluck S."/>
            <person name="Pritham E.J."/>
            <person name="Rechtsteiner A."/>
            <person name="Rho M."/>
            <person name="Rogozin I.B."/>
            <person name="Sakarya O."/>
            <person name="Salamov A."/>
            <person name="Schaack S."/>
            <person name="Shapiro H."/>
            <person name="Shiga Y."/>
            <person name="Skalitzky C."/>
            <person name="Smith Z."/>
            <person name="Souvorov A."/>
            <person name="Sung W."/>
            <person name="Tang Z."/>
            <person name="Tsuchiya D."/>
            <person name="Tu H."/>
            <person name="Vos H."/>
            <person name="Wang M."/>
            <person name="Wolf Y.I."/>
            <person name="Yamagata H."/>
            <person name="Yamada T."/>
            <person name="Ye Y."/>
            <person name="Shaw J.R."/>
            <person name="Andrews J."/>
            <person name="Crease T.J."/>
            <person name="Tang H."/>
            <person name="Lucas S.M."/>
            <person name="Robertson H.M."/>
            <person name="Bork P."/>
            <person name="Koonin E.V."/>
            <person name="Zdobnov E.M."/>
            <person name="Grigoriev I.V."/>
            <person name="Lynch M."/>
            <person name="Boore J.L."/>
        </authorList>
    </citation>
    <scope>NUCLEOTIDE SEQUENCE [LARGE SCALE GENOMIC DNA]</scope>
</reference>
<evidence type="ECO:0000259" key="10">
    <source>
        <dbReference type="Pfam" id="PF00060"/>
    </source>
</evidence>
<dbReference type="InterPro" id="IPR052192">
    <property type="entry name" value="Insect_Ionotropic_Sensory_Rcpt"/>
</dbReference>